<dbReference type="PANTHER" id="PTHR47359:SF3">
    <property type="entry name" value="NLP_P60 DOMAIN-CONTAINING PROTEIN-RELATED"/>
    <property type="match status" value="1"/>
</dbReference>
<dbReference type="Gene3D" id="1.10.530.10">
    <property type="match status" value="1"/>
</dbReference>
<keyword evidence="2" id="KW-0645">Protease</keyword>
<sequence>MSGQDQSGGAGTRWIVVAGLIVLLGIGGCCCGGFVMASSLGGSIQAAAQADAQAGGAGGNQLRPDASVPAQYFGYVRAAGVLCPSIGPADIAAQLDLESSWNPNAYTDIGEVPAKGIAQFTDATWQTWGYDYDHNGVSSPYDPGDAILAQGHLMCDLVAWAETQVAAGRLVGNPLDLAWAAYFAGRGGILAAGGVPSSGLAHDYPQQIRSRLPKYAVDTGGDGLPGGDSGIPAGYTLPSDAQQAAAVSFALAQLGKPYVFGAEGPDSYDCSGLMMRAWEHAGVRIPRVTGDQVRTGVAIAGPDVMQAGDLILIPGSNGSMKRPGHVGMYIGRGGDGRQYLVQAPHTGDVVKITPVATFKPVAAIRRPLTR</sequence>
<keyword evidence="4" id="KW-0788">Thiol protease</keyword>
<keyword evidence="5" id="KW-0472">Membrane</keyword>
<dbReference type="InterPro" id="IPR051794">
    <property type="entry name" value="PG_Endopeptidase_C40"/>
</dbReference>
<comment type="similarity">
    <text evidence="1">Belongs to the peptidase C40 family.</text>
</comment>
<evidence type="ECO:0000256" key="3">
    <source>
        <dbReference type="ARBA" id="ARBA00022801"/>
    </source>
</evidence>
<reference evidence="8" key="1">
    <citation type="journal article" date="2019" name="Int. J. Syst. Evol. Microbiol.">
        <title>The Global Catalogue of Microorganisms (GCM) 10K type strain sequencing project: providing services to taxonomists for standard genome sequencing and annotation.</title>
        <authorList>
            <consortium name="The Broad Institute Genomics Platform"/>
            <consortium name="The Broad Institute Genome Sequencing Center for Infectious Disease"/>
            <person name="Wu L."/>
            <person name="Ma J."/>
        </authorList>
    </citation>
    <scope>NUCLEOTIDE SEQUENCE [LARGE SCALE GENOMIC DNA]</scope>
    <source>
        <strain evidence="8">JCM 15933</strain>
    </source>
</reference>
<dbReference type="InterPro" id="IPR000064">
    <property type="entry name" value="NLP_P60_dom"/>
</dbReference>
<keyword evidence="5" id="KW-0812">Transmembrane</keyword>
<comment type="caution">
    <text evidence="7">The sequence shown here is derived from an EMBL/GenBank/DDBJ whole genome shotgun (WGS) entry which is preliminary data.</text>
</comment>
<dbReference type="PANTHER" id="PTHR47359">
    <property type="entry name" value="PEPTIDOGLYCAN DL-ENDOPEPTIDASE CWLO"/>
    <property type="match status" value="1"/>
</dbReference>
<dbReference type="PROSITE" id="PS51935">
    <property type="entry name" value="NLPC_P60"/>
    <property type="match status" value="1"/>
</dbReference>
<dbReference type="Proteomes" id="UP001501470">
    <property type="component" value="Unassembled WGS sequence"/>
</dbReference>
<feature type="transmembrane region" description="Helical" evidence="5">
    <location>
        <begin position="12"/>
        <end position="36"/>
    </location>
</feature>
<dbReference type="Gene3D" id="3.90.1720.10">
    <property type="entry name" value="endopeptidase domain like (from Nostoc punctiforme)"/>
    <property type="match status" value="1"/>
</dbReference>
<gene>
    <name evidence="7" type="ORF">GCM10009827_117200</name>
</gene>
<evidence type="ECO:0000256" key="5">
    <source>
        <dbReference type="SAM" id="Phobius"/>
    </source>
</evidence>
<evidence type="ECO:0000313" key="8">
    <source>
        <dbReference type="Proteomes" id="UP001501470"/>
    </source>
</evidence>
<name>A0ABP4P8J3_9ACTN</name>
<protein>
    <recommendedName>
        <fullName evidence="6">NlpC/P60 domain-containing protein</fullName>
    </recommendedName>
</protein>
<dbReference type="RefSeq" id="WP_344515453.1">
    <property type="nucleotide sequence ID" value="NZ_BAAAQD010000056.1"/>
</dbReference>
<evidence type="ECO:0000256" key="1">
    <source>
        <dbReference type="ARBA" id="ARBA00007074"/>
    </source>
</evidence>
<proteinExistence type="inferred from homology"/>
<accession>A0ABP4P8J3</accession>
<keyword evidence="8" id="KW-1185">Reference proteome</keyword>
<dbReference type="SUPFAM" id="SSF54001">
    <property type="entry name" value="Cysteine proteinases"/>
    <property type="match status" value="1"/>
</dbReference>
<evidence type="ECO:0000313" key="7">
    <source>
        <dbReference type="EMBL" id="GAA1575857.1"/>
    </source>
</evidence>
<keyword evidence="3" id="KW-0378">Hydrolase</keyword>
<feature type="domain" description="NlpC/P60" evidence="6">
    <location>
        <begin position="240"/>
        <end position="370"/>
    </location>
</feature>
<evidence type="ECO:0000259" key="6">
    <source>
        <dbReference type="PROSITE" id="PS51935"/>
    </source>
</evidence>
<dbReference type="Pfam" id="PF00877">
    <property type="entry name" value="NLPC_P60"/>
    <property type="match status" value="1"/>
</dbReference>
<organism evidence="7 8">
    <name type="scientific">Dactylosporangium maewongense</name>
    <dbReference type="NCBI Taxonomy" id="634393"/>
    <lineage>
        <taxon>Bacteria</taxon>
        <taxon>Bacillati</taxon>
        <taxon>Actinomycetota</taxon>
        <taxon>Actinomycetes</taxon>
        <taxon>Micromonosporales</taxon>
        <taxon>Micromonosporaceae</taxon>
        <taxon>Dactylosporangium</taxon>
    </lineage>
</organism>
<dbReference type="SUPFAM" id="SSF53955">
    <property type="entry name" value="Lysozyme-like"/>
    <property type="match status" value="1"/>
</dbReference>
<dbReference type="EMBL" id="BAAAQD010000056">
    <property type="protein sequence ID" value="GAA1575857.1"/>
    <property type="molecule type" value="Genomic_DNA"/>
</dbReference>
<keyword evidence="5" id="KW-1133">Transmembrane helix</keyword>
<evidence type="ECO:0000256" key="4">
    <source>
        <dbReference type="ARBA" id="ARBA00022807"/>
    </source>
</evidence>
<dbReference type="CDD" id="cd13399">
    <property type="entry name" value="Slt35-like"/>
    <property type="match status" value="1"/>
</dbReference>
<dbReference type="InterPro" id="IPR038765">
    <property type="entry name" value="Papain-like_cys_pep_sf"/>
</dbReference>
<evidence type="ECO:0000256" key="2">
    <source>
        <dbReference type="ARBA" id="ARBA00022670"/>
    </source>
</evidence>
<dbReference type="InterPro" id="IPR023346">
    <property type="entry name" value="Lysozyme-like_dom_sf"/>
</dbReference>